<name>A0ABV7MUK7_9HYPH</name>
<dbReference type="InterPro" id="IPR054836">
    <property type="entry name" value="Tn5_transposase"/>
</dbReference>
<dbReference type="Gene3D" id="3.90.350.10">
    <property type="entry name" value="Transposase Inhibitor Protein From Tn5, Chain A, domain 1"/>
    <property type="match status" value="1"/>
</dbReference>
<accession>A0ABV7MUK7</accession>
<organism evidence="4 10">
    <name type="scientific">Mesorhizobium cantuariense</name>
    <dbReference type="NCBI Taxonomy" id="1300275"/>
    <lineage>
        <taxon>Bacteria</taxon>
        <taxon>Pseudomonadati</taxon>
        <taxon>Pseudomonadota</taxon>
        <taxon>Alphaproteobacteria</taxon>
        <taxon>Hyphomicrobiales</taxon>
        <taxon>Phyllobacteriaceae</taxon>
        <taxon>Mesorhizobium</taxon>
    </lineage>
</organism>
<evidence type="ECO:0000313" key="3">
    <source>
        <dbReference type="EMBL" id="MFC3324341.1"/>
    </source>
</evidence>
<evidence type="ECO:0000313" key="8">
    <source>
        <dbReference type="EMBL" id="MFC3326558.1"/>
    </source>
</evidence>
<evidence type="ECO:0000313" key="5">
    <source>
        <dbReference type="EMBL" id="MFC3325675.1"/>
    </source>
</evidence>
<reference evidence="4" key="3">
    <citation type="submission" date="2024-09" db="EMBL/GenBank/DDBJ databases">
        <authorList>
            <person name="Sun Q."/>
            <person name="Mori K."/>
        </authorList>
    </citation>
    <scope>NUCLEOTIDE SEQUENCE</scope>
    <source>
        <strain evidence="4">ICMP 19515</strain>
    </source>
</reference>
<dbReference type="EMBL" id="JBHRVD010000001">
    <property type="protein sequence ID" value="MFC3324341.1"/>
    <property type="molecule type" value="Genomic_DNA"/>
</dbReference>
<evidence type="ECO:0000259" key="1">
    <source>
        <dbReference type="Pfam" id="PF01609"/>
    </source>
</evidence>
<dbReference type="InterPro" id="IPR012337">
    <property type="entry name" value="RNaseH-like_sf"/>
</dbReference>
<evidence type="ECO:0000313" key="2">
    <source>
        <dbReference type="EMBL" id="MFC3322983.1"/>
    </source>
</evidence>
<dbReference type="RefSeq" id="WP_378979481.1">
    <property type="nucleotide sequence ID" value="NZ_JBHRVD010000001.1"/>
</dbReference>
<dbReference type="InterPro" id="IPR047768">
    <property type="entry name" value="Tn5p-like"/>
</dbReference>
<comment type="caution">
    <text evidence="4">The sequence shown here is derived from an EMBL/GenBank/DDBJ whole genome shotgun (WGS) entry which is preliminary data.</text>
</comment>
<dbReference type="Pfam" id="PF01609">
    <property type="entry name" value="DDE_Tnp_1"/>
    <property type="match status" value="1"/>
</dbReference>
<dbReference type="EMBL" id="JBHRVD010000001">
    <property type="protein sequence ID" value="MFC3326558.1"/>
    <property type="molecule type" value="Genomic_DNA"/>
</dbReference>
<dbReference type="SUPFAM" id="SSF53098">
    <property type="entry name" value="Ribonuclease H-like"/>
    <property type="match status" value="1"/>
</dbReference>
<evidence type="ECO:0000313" key="10">
    <source>
        <dbReference type="Proteomes" id="UP001595648"/>
    </source>
</evidence>
<evidence type="ECO:0000313" key="4">
    <source>
        <dbReference type="EMBL" id="MFC3324779.1"/>
    </source>
</evidence>
<dbReference type="EMBL" id="JBHRVD010000001">
    <property type="protein sequence ID" value="MFC3326412.1"/>
    <property type="molecule type" value="Genomic_DNA"/>
</dbReference>
<dbReference type="InterPro" id="IPR014737">
    <property type="entry name" value="Transposase_Tn5-like_C"/>
</dbReference>
<dbReference type="NCBIfam" id="NF033590">
    <property type="entry name" value="transpos_IS4_3"/>
    <property type="match status" value="1"/>
</dbReference>
<reference evidence="10" key="2">
    <citation type="journal article" date="2019" name="Int. J. Syst. Evol. Microbiol.">
        <title>The Global Catalogue of Microorganisms (GCM) 10K type strain sequencing project: providing services to taxonomists for standard genome sequencing and annotation.</title>
        <authorList>
            <consortium name="The Broad Institute Genomics Platform"/>
            <consortium name="The Broad Institute Genome Sequencing Center for Infectious Disease"/>
            <person name="Wu L."/>
            <person name="Ma J."/>
        </authorList>
    </citation>
    <scope>NUCLEOTIDE SEQUENCE [LARGE SCALE GENOMIC DNA]</scope>
    <source>
        <strain evidence="10">ICMP 19515</strain>
    </source>
</reference>
<evidence type="ECO:0000313" key="6">
    <source>
        <dbReference type="EMBL" id="MFC3326412.1"/>
    </source>
</evidence>
<dbReference type="EMBL" id="JBHRVD010000001">
    <property type="protein sequence ID" value="MFC3324779.1"/>
    <property type="molecule type" value="Genomic_DNA"/>
</dbReference>
<dbReference type="InterPro" id="IPR002559">
    <property type="entry name" value="Transposase_11"/>
</dbReference>
<dbReference type="EMBL" id="JBHRVD010000001">
    <property type="protein sequence ID" value="MFC3326513.1"/>
    <property type="molecule type" value="Genomic_DNA"/>
</dbReference>
<protein>
    <submittedName>
        <fullName evidence="4">IS4 family transposase</fullName>
    </submittedName>
</protein>
<evidence type="ECO:0000313" key="7">
    <source>
        <dbReference type="EMBL" id="MFC3326513.1"/>
    </source>
</evidence>
<dbReference type="EMBL" id="JBHRVD010000001">
    <property type="protein sequence ID" value="MFC3325675.1"/>
    <property type="molecule type" value="Genomic_DNA"/>
</dbReference>
<dbReference type="EMBL" id="JBHRVD010000001">
    <property type="protein sequence ID" value="MFC3326944.1"/>
    <property type="molecule type" value="Genomic_DNA"/>
</dbReference>
<gene>
    <name evidence="2" type="ORF">ACFOJ9_14490</name>
    <name evidence="3" type="ORF">ACFOJ9_21635</name>
    <name evidence="4" type="ORF">ACFOJ9_23870</name>
    <name evidence="5" type="ORF">ACFOJ9_28520</name>
    <name evidence="6" type="ORF">ACFOJ9_32355</name>
    <name evidence="7" type="ORF">ACFOJ9_32860</name>
    <name evidence="8" type="ORF">ACFOJ9_33095</name>
    <name evidence="9" type="ORF">ACFOJ9_35060</name>
</gene>
<dbReference type="Proteomes" id="UP001595648">
    <property type="component" value="Unassembled WGS sequence"/>
</dbReference>
<dbReference type="Gene3D" id="1.10.740.10">
    <property type="entry name" value="Transferase Inhibitor Protein From Tn5, Chain"/>
    <property type="match status" value="1"/>
</dbReference>
<reference evidence="4" key="1">
    <citation type="journal article" date="2014" name="Int. J. Syst. Evol. Microbiol.">
        <title>Complete genome of a new Firmicutes species belonging to the dominant human colonic microbiota ('Ruminococcus bicirculans') reveals two chromosomes and a selective capacity to utilize plant glucans.</title>
        <authorList>
            <consortium name="NISC Comparative Sequencing Program"/>
            <person name="Wegmann U."/>
            <person name="Louis P."/>
            <person name="Goesmann A."/>
            <person name="Henrissat B."/>
            <person name="Duncan S.H."/>
            <person name="Flint H.J."/>
        </authorList>
    </citation>
    <scope>NUCLEOTIDE SEQUENCE</scope>
    <source>
        <strain evidence="4">ICMP 19515</strain>
    </source>
</reference>
<feature type="domain" description="Transposase IS4-like" evidence="1">
    <location>
        <begin position="148"/>
        <end position="327"/>
    </location>
</feature>
<proteinExistence type="predicted"/>
<dbReference type="EMBL" id="JBHRVD010000001">
    <property type="protein sequence ID" value="MFC3322983.1"/>
    <property type="molecule type" value="Genomic_DNA"/>
</dbReference>
<keyword evidence="10" id="KW-1185">Reference proteome</keyword>
<dbReference type="PANTHER" id="PTHR37319:SF1">
    <property type="entry name" value="TRANSPOSASE TN5 DIMERISATION DOMAIN-CONTAINING PROTEIN"/>
    <property type="match status" value="1"/>
</dbReference>
<evidence type="ECO:0000313" key="9">
    <source>
        <dbReference type="EMBL" id="MFC3326944.1"/>
    </source>
</evidence>
<sequence>MVLRETVCLRQLSGGNHSEEIRYGRFLGNDAVTVERVIEGWSQPTRVAVDGRHVLALQDTSEIRFPTTQDNRRDLGRIKKGNCWGMLLHPMLALDAERGSCLGLVGGRVWTRGDEELPPHADRSLSEKESCRWVETAQAAKPVLARARMVTFIADRESDFYMMWARVPDGSFHVLTRVMHDRALLSGTTLRRAVQEVAFSDTQVIELRERADRPARRAELCLRFGEATIRRPGNLREANLPKGVTLRWVEVIETAAPADVEPLHWLLLTTHAVATPSQAWQIVDWYKQRWVIEQFFRVMKSQGLKIEDSQLQSAARLEKLVAIAAKAAIIVMQLVQARNGQGDQQASLAFTSNEIDTLSAIETRFKGKTRLQSNPYPKNSLAWAAWIIARLGGWNGYASSRPPGPITFYNGLAYFRACADGWALRDVYMP</sequence>
<dbReference type="PANTHER" id="PTHR37319">
    <property type="entry name" value="TRANSPOSASE"/>
    <property type="match status" value="1"/>
</dbReference>